<dbReference type="InterPro" id="IPR025110">
    <property type="entry name" value="AMP-bd_C"/>
</dbReference>
<dbReference type="Pfam" id="PF13193">
    <property type="entry name" value="AMP-binding_C"/>
    <property type="match status" value="1"/>
</dbReference>
<sequence>MIDHPHPADAERLNALSLIDRHAHERPDQAAVLFEGQSLTYRQLVDRSIAIAAALRTQGVAAGSRVGMIARNCPDYYSTYLGVLRAGGTLFPINADLSHNEIAHIVAKSAPALVVCDSECRQALAETLLQNGLKTPYSEIDALLPGSAVPASNDTPRQESQAVRGPDSVAVVIHTSGTTALPKGVVATDRMEVSSALALIHEWQIRPGDISVCALPLSYTFGLFTASFVALTAGATVLLFKKFNPVHVLEGIEKFKASYMVGVPAMFAMMLEHVRQTNKQYNLKHVRFMASSGAPIATSIKEDFHRRLNLPLLEYYALSECTPIFSFSFAAEALPPQGSSGRLIDGAEVKILDDEGQHVPPGNTGKLFVRSARLMSGYYQDPERNAAAFTDGWFNTGDLAYSDPQGFFYVVGRERDQVISGGHKIASAEVEGQILKHEAVAQAAVVGSPDAILGEIIKAVLVLKPGSRVDPAEIIAHCEQGLARHKIPRIVEFRDALPISPAGKVLKRQLVQPAEPT</sequence>
<dbReference type="OrthoDB" id="9766486at2"/>
<dbReference type="PANTHER" id="PTHR43201:SF32">
    <property type="entry name" value="2-SUCCINYLBENZOATE--COA LIGASE, CHLOROPLASTIC_PEROXISOMAL"/>
    <property type="match status" value="1"/>
</dbReference>
<comment type="caution">
    <text evidence="3">The sequence shown here is derived from an EMBL/GenBank/DDBJ whole genome shotgun (WGS) entry which is preliminary data.</text>
</comment>
<feature type="domain" description="AMP-dependent synthetase/ligase" evidence="1">
    <location>
        <begin position="20"/>
        <end position="379"/>
    </location>
</feature>
<dbReference type="Pfam" id="PF00501">
    <property type="entry name" value="AMP-binding"/>
    <property type="match status" value="1"/>
</dbReference>
<feature type="domain" description="AMP-binding enzyme C-terminal" evidence="2">
    <location>
        <begin position="429"/>
        <end position="504"/>
    </location>
</feature>
<organism evidence="3 4">
    <name type="scientific">Eoetvoesiella caeni</name>
    <dbReference type="NCBI Taxonomy" id="645616"/>
    <lineage>
        <taxon>Bacteria</taxon>
        <taxon>Pseudomonadati</taxon>
        <taxon>Pseudomonadota</taxon>
        <taxon>Betaproteobacteria</taxon>
        <taxon>Burkholderiales</taxon>
        <taxon>Alcaligenaceae</taxon>
        <taxon>Eoetvoesiella</taxon>
    </lineage>
</organism>
<dbReference type="PANTHER" id="PTHR43201">
    <property type="entry name" value="ACYL-COA SYNTHETASE"/>
    <property type="match status" value="1"/>
</dbReference>
<dbReference type="Gene3D" id="3.30.300.30">
    <property type="match status" value="1"/>
</dbReference>
<dbReference type="GO" id="GO:0031956">
    <property type="term" value="F:medium-chain fatty acid-CoA ligase activity"/>
    <property type="evidence" value="ECO:0007669"/>
    <property type="project" value="TreeGrafter"/>
</dbReference>
<dbReference type="InterPro" id="IPR042099">
    <property type="entry name" value="ANL_N_sf"/>
</dbReference>
<proteinExistence type="predicted"/>
<dbReference type="Proteomes" id="UP000253628">
    <property type="component" value="Unassembled WGS sequence"/>
</dbReference>
<evidence type="ECO:0000313" key="4">
    <source>
        <dbReference type="Proteomes" id="UP000253628"/>
    </source>
</evidence>
<keyword evidence="4" id="KW-1185">Reference proteome</keyword>
<evidence type="ECO:0000259" key="1">
    <source>
        <dbReference type="Pfam" id="PF00501"/>
    </source>
</evidence>
<dbReference type="RefSeq" id="WP_113931791.1">
    <property type="nucleotide sequence ID" value="NZ_JACCEU010000001.1"/>
</dbReference>
<gene>
    <name evidence="3" type="ORF">DFR37_101667</name>
</gene>
<dbReference type="InterPro" id="IPR000873">
    <property type="entry name" value="AMP-dep_synth/lig_dom"/>
</dbReference>
<name>A0A366HNI3_9BURK</name>
<dbReference type="InterPro" id="IPR045851">
    <property type="entry name" value="AMP-bd_C_sf"/>
</dbReference>
<dbReference type="EMBL" id="QNRQ01000001">
    <property type="protein sequence ID" value="RBP43535.1"/>
    <property type="molecule type" value="Genomic_DNA"/>
</dbReference>
<dbReference type="Gene3D" id="3.40.50.12780">
    <property type="entry name" value="N-terminal domain of ligase-like"/>
    <property type="match status" value="1"/>
</dbReference>
<accession>A0A366HNI3</accession>
<dbReference type="AlphaFoldDB" id="A0A366HNI3"/>
<evidence type="ECO:0000259" key="2">
    <source>
        <dbReference type="Pfam" id="PF13193"/>
    </source>
</evidence>
<protein>
    <submittedName>
        <fullName evidence="3">Long-chain acyl-CoA synthetase</fullName>
    </submittedName>
</protein>
<dbReference type="GO" id="GO:0006631">
    <property type="term" value="P:fatty acid metabolic process"/>
    <property type="evidence" value="ECO:0007669"/>
    <property type="project" value="TreeGrafter"/>
</dbReference>
<dbReference type="SUPFAM" id="SSF56801">
    <property type="entry name" value="Acetyl-CoA synthetase-like"/>
    <property type="match status" value="1"/>
</dbReference>
<evidence type="ECO:0000313" key="3">
    <source>
        <dbReference type="EMBL" id="RBP43535.1"/>
    </source>
</evidence>
<reference evidence="3 4" key="1">
    <citation type="submission" date="2018-06" db="EMBL/GenBank/DDBJ databases">
        <title>Genomic Encyclopedia of Type Strains, Phase IV (KMG-IV): sequencing the most valuable type-strain genomes for metagenomic binning, comparative biology and taxonomic classification.</title>
        <authorList>
            <person name="Goeker M."/>
        </authorList>
    </citation>
    <scope>NUCLEOTIDE SEQUENCE [LARGE SCALE GENOMIC DNA]</scope>
    <source>
        <strain evidence="3 4">DSM 25520</strain>
    </source>
</reference>